<name>A0AAF3F8X9_9BILA</name>
<protein>
    <submittedName>
        <fullName evidence="4">Uncharacterized protein</fullName>
    </submittedName>
</protein>
<keyword evidence="2" id="KW-0732">Signal</keyword>
<feature type="chain" id="PRO_5042122464" evidence="2">
    <location>
        <begin position="26"/>
        <end position="357"/>
    </location>
</feature>
<evidence type="ECO:0000256" key="2">
    <source>
        <dbReference type="SAM" id="SignalP"/>
    </source>
</evidence>
<sequence>MLRVVRSSLIFRLLVTLRIRAIASTHPHTQSTDHGNRSCEYQIVNGPPSNFLSHPELLLNTYRDTDVFQDQALTSPSYSIYIPPGCAPSIALMTYSLGTDATPRLRNCGGTVFLVVLEDQTSVPLYQIDADYFCDLFPVNISFQTNSMGFGQISVQYLKNFGDDWIDSDINTTLSNVQEVKLQCHIMSKWEKYKRCFVKIHFVRSFDNRFDDQSPQKKLKTLNNFYKSIKEIDSELSKLAICFFRACVDFRCHPMSNDDKAEAKVDFILCFQKVFQGMKLEIELLKNPAVYHEGEKIEAILVVQTKEPMKIKGITAKCEGLERTPKNRNRLARCLSMKRKRKNPAASSGTQNSVLAR</sequence>
<feature type="compositionally biased region" description="Polar residues" evidence="1">
    <location>
        <begin position="345"/>
        <end position="357"/>
    </location>
</feature>
<feature type="region of interest" description="Disordered" evidence="1">
    <location>
        <begin position="338"/>
        <end position="357"/>
    </location>
</feature>
<evidence type="ECO:0000256" key="1">
    <source>
        <dbReference type="SAM" id="MobiDB-lite"/>
    </source>
</evidence>
<dbReference type="WBParaSite" id="MBELARI_LOCUS3288">
    <property type="protein sequence ID" value="MBELARI_LOCUS3288"/>
    <property type="gene ID" value="MBELARI_LOCUS3288"/>
</dbReference>
<organism evidence="3 4">
    <name type="scientific">Mesorhabditis belari</name>
    <dbReference type="NCBI Taxonomy" id="2138241"/>
    <lineage>
        <taxon>Eukaryota</taxon>
        <taxon>Metazoa</taxon>
        <taxon>Ecdysozoa</taxon>
        <taxon>Nematoda</taxon>
        <taxon>Chromadorea</taxon>
        <taxon>Rhabditida</taxon>
        <taxon>Rhabditina</taxon>
        <taxon>Rhabditomorpha</taxon>
        <taxon>Rhabditoidea</taxon>
        <taxon>Rhabditidae</taxon>
        <taxon>Mesorhabditinae</taxon>
        <taxon>Mesorhabditis</taxon>
    </lineage>
</organism>
<feature type="signal peptide" evidence="2">
    <location>
        <begin position="1"/>
        <end position="25"/>
    </location>
</feature>
<dbReference type="InterPro" id="IPR014752">
    <property type="entry name" value="Arrestin-like_C"/>
</dbReference>
<dbReference type="Gene3D" id="2.60.40.640">
    <property type="match status" value="1"/>
</dbReference>
<proteinExistence type="predicted"/>
<evidence type="ECO:0000313" key="3">
    <source>
        <dbReference type="Proteomes" id="UP000887575"/>
    </source>
</evidence>
<dbReference type="Proteomes" id="UP000887575">
    <property type="component" value="Unassembled WGS sequence"/>
</dbReference>
<dbReference type="AlphaFoldDB" id="A0AAF3F8X9"/>
<reference evidence="4" key="1">
    <citation type="submission" date="2024-02" db="UniProtKB">
        <authorList>
            <consortium name="WormBaseParasite"/>
        </authorList>
    </citation>
    <scope>IDENTIFICATION</scope>
</reference>
<evidence type="ECO:0000313" key="4">
    <source>
        <dbReference type="WBParaSite" id="MBELARI_LOCUS3288"/>
    </source>
</evidence>
<accession>A0AAF3F8X9</accession>
<keyword evidence="3" id="KW-1185">Reference proteome</keyword>